<dbReference type="RefSeq" id="WP_067980631.1">
    <property type="nucleotide sequence ID" value="NZ_CP014163.1"/>
</dbReference>
<evidence type="ECO:0000256" key="1">
    <source>
        <dbReference type="SAM" id="MobiDB-lite"/>
    </source>
</evidence>
<accession>A0A109RHB1</accession>
<feature type="chain" id="PRO_5038726124" evidence="2">
    <location>
        <begin position="19"/>
        <end position="359"/>
    </location>
</feature>
<sequence>MKVKLCLTMVVAACLLGACDLIYEDTASPDGDISNYYKPNDGNSSGQANDDGQESLVAEPAPDNQPELRYEDLLGRYYYTDGNFASSGGLVLEPNHFTRDSGGQSVTGEIRDIIIKGNHVVLDIENYHMFTQDLSGKINQYDFYVEEVLGQEMLRWGDSYLMKGPDQRVMKIDQALQDVPFGIFIRVWRERIKDIKDGTSYTGPSGYVNDLAAHIAARYDKMVMYTLYDFTGDGVDEVVFMLSPDKVFEIYRQTPDRGFERIFNDDTLAERSGLTWLANNPFLVHGSGGANTGGYRLYEFQGEDLVEVGSYDYDYGIKPDGGPINQSGVLDQAYLEELKQAPKFPMGSLEWGDVSRPRY</sequence>
<feature type="compositionally biased region" description="Polar residues" evidence="1">
    <location>
        <begin position="41"/>
        <end position="50"/>
    </location>
</feature>
<feature type="region of interest" description="Disordered" evidence="1">
    <location>
        <begin position="33"/>
        <end position="64"/>
    </location>
</feature>
<evidence type="ECO:0000256" key="2">
    <source>
        <dbReference type="SAM" id="SignalP"/>
    </source>
</evidence>
<dbReference type="PROSITE" id="PS51257">
    <property type="entry name" value="PROKAR_LIPOPROTEIN"/>
    <property type="match status" value="1"/>
</dbReference>
<feature type="signal peptide" evidence="2">
    <location>
        <begin position="1"/>
        <end position="18"/>
    </location>
</feature>
<reference evidence="4" key="2">
    <citation type="submission" date="2016-01" db="EMBL/GenBank/DDBJ databases">
        <title>Six Aerococcus type strain genome sequencing and assembly using PacBio and Illumina Hiseq.</title>
        <authorList>
            <person name="Carkaci D."/>
            <person name="Dargis R."/>
            <person name="Nielsen X.C."/>
            <person name="Skovgaard O."/>
            <person name="Fuursted K."/>
            <person name="Christensen J.J."/>
        </authorList>
    </citation>
    <scope>NUCLEOTIDE SEQUENCE [LARGE SCALE GENOMIC DNA]</scope>
    <source>
        <strain evidence="4">CCUG42038B</strain>
    </source>
</reference>
<name>A0A109RHB1_9LACT</name>
<evidence type="ECO:0000313" key="3">
    <source>
        <dbReference type="EMBL" id="AMB99921.1"/>
    </source>
</evidence>
<keyword evidence="4" id="KW-1185">Reference proteome</keyword>
<dbReference type="Proteomes" id="UP000062260">
    <property type="component" value="Chromosome"/>
</dbReference>
<proteinExistence type="predicted"/>
<reference evidence="3 4" key="1">
    <citation type="journal article" date="2016" name="Genome Announc.">
        <title>Complete Genome Sequences of Aerococcus christensenii CCUG 28831T, Aerococcus sanguinicola CCUG 43001T, Aerococcus urinae CCUG 36881T, Aerococcus urinaeequi CCUG 28094T, Aerococcus urinaehominis CCUG 42038 BT, and Aerococcus viridans CCUG 4311T.</title>
        <authorList>
            <person name="Carkaci D."/>
            <person name="Dargis R."/>
            <person name="Nielsen X.C."/>
            <person name="Skovgaard O."/>
            <person name="Fuursted K."/>
            <person name="Christensen J.J."/>
        </authorList>
    </citation>
    <scope>NUCLEOTIDE SEQUENCE [LARGE SCALE GENOMIC DNA]</scope>
    <source>
        <strain evidence="3 4">CCUG42038B</strain>
    </source>
</reference>
<evidence type="ECO:0000313" key="4">
    <source>
        <dbReference type="Proteomes" id="UP000062260"/>
    </source>
</evidence>
<dbReference type="EMBL" id="CP014163">
    <property type="protein sequence ID" value="AMB99921.1"/>
    <property type="molecule type" value="Genomic_DNA"/>
</dbReference>
<gene>
    <name evidence="3" type="ORF">AWM75_08040</name>
</gene>
<dbReference type="AlphaFoldDB" id="A0A109RHB1"/>
<keyword evidence="2" id="KW-0732">Signal</keyword>
<protein>
    <submittedName>
        <fullName evidence="3">Uncharacterized protein</fullName>
    </submittedName>
</protein>
<dbReference type="STRING" id="128944.AWM75_08040"/>
<organism evidence="3 4">
    <name type="scientific">Aerococcus urinaehominis</name>
    <dbReference type="NCBI Taxonomy" id="128944"/>
    <lineage>
        <taxon>Bacteria</taxon>
        <taxon>Bacillati</taxon>
        <taxon>Bacillota</taxon>
        <taxon>Bacilli</taxon>
        <taxon>Lactobacillales</taxon>
        <taxon>Aerococcaceae</taxon>
        <taxon>Aerococcus</taxon>
    </lineage>
</organism>
<dbReference type="KEGG" id="auh:AWM75_08040"/>